<dbReference type="PANTHER" id="PTHR18895">
    <property type="entry name" value="HEMK METHYLTRANSFERASE"/>
    <property type="match status" value="1"/>
</dbReference>
<dbReference type="InterPro" id="IPR022446">
    <property type="entry name" value="MeTrfrase_put"/>
</dbReference>
<dbReference type="GO" id="GO:0032259">
    <property type="term" value="P:methylation"/>
    <property type="evidence" value="ECO:0007669"/>
    <property type="project" value="UniProtKB-KW"/>
</dbReference>
<dbReference type="Gene3D" id="3.40.50.150">
    <property type="entry name" value="Vaccinia Virus protein VP39"/>
    <property type="match status" value="1"/>
</dbReference>
<feature type="domain" description="Methyltransferase" evidence="2">
    <location>
        <begin position="120"/>
        <end position="170"/>
    </location>
</feature>
<protein>
    <submittedName>
        <fullName evidence="3">Release factor glutamine methyltransferase</fullName>
    </submittedName>
</protein>
<feature type="region of interest" description="Disordered" evidence="1">
    <location>
        <begin position="1"/>
        <end position="27"/>
    </location>
</feature>
<dbReference type="EMBL" id="RKHQ01000001">
    <property type="protein sequence ID" value="ROR96061.1"/>
    <property type="molecule type" value="Genomic_DNA"/>
</dbReference>
<dbReference type="NCBIfam" id="TIGR03704">
    <property type="entry name" value="PrmC_rel_meth"/>
    <property type="match status" value="1"/>
</dbReference>
<sequence length="284" mass="28935">MSSPTSWSSASPETGRAAAAGDPPAGDPSAADLVARLRAAGCVFAEDEARLLGELPEAGGAREAAVRRRVAGERLEHVLGWAELSGVRIAVTPGVFVPRRRTEALVAVARRLLAPGGVLLEVCCGSGAIARVLAELCGPARVHASDVDPRAVACAERNLAGWGDVSVADVVDGVPTDLRGRVTLLVANVPYVPTDELDLLPRDARDGEPRRTHDGGDDGLDVLRRVLAAAGEWLAPGGATVSELAPGQGAAAIAAAVHAGLAAHAVLADDEDGAGTLVLVARRP</sequence>
<dbReference type="InterPro" id="IPR041698">
    <property type="entry name" value="Methyltransf_25"/>
</dbReference>
<dbReference type="CDD" id="cd02440">
    <property type="entry name" value="AdoMet_MTases"/>
    <property type="match status" value="1"/>
</dbReference>
<organism evidence="3 4">
    <name type="scientific">Salana multivorans</name>
    <dbReference type="NCBI Taxonomy" id="120377"/>
    <lineage>
        <taxon>Bacteria</taxon>
        <taxon>Bacillati</taxon>
        <taxon>Actinomycetota</taxon>
        <taxon>Actinomycetes</taxon>
        <taxon>Micrococcales</taxon>
        <taxon>Beutenbergiaceae</taxon>
        <taxon>Salana</taxon>
    </lineage>
</organism>
<dbReference type="PANTHER" id="PTHR18895:SF74">
    <property type="entry name" value="MTRF1L RELEASE FACTOR GLUTAMINE METHYLTRANSFERASE"/>
    <property type="match status" value="1"/>
</dbReference>
<keyword evidence="3" id="KW-0489">Methyltransferase</keyword>
<dbReference type="OrthoDB" id="9800643at2"/>
<keyword evidence="3" id="KW-0808">Transferase</keyword>
<gene>
    <name evidence="3" type="ORF">EDD28_0635</name>
</gene>
<name>A0A3N2D8F1_9MICO</name>
<proteinExistence type="predicted"/>
<dbReference type="SUPFAM" id="SSF53335">
    <property type="entry name" value="S-adenosyl-L-methionine-dependent methyltransferases"/>
    <property type="match status" value="1"/>
</dbReference>
<evidence type="ECO:0000313" key="3">
    <source>
        <dbReference type="EMBL" id="ROR96061.1"/>
    </source>
</evidence>
<evidence type="ECO:0000259" key="2">
    <source>
        <dbReference type="Pfam" id="PF13649"/>
    </source>
</evidence>
<dbReference type="Pfam" id="PF13649">
    <property type="entry name" value="Methyltransf_25"/>
    <property type="match status" value="1"/>
</dbReference>
<keyword evidence="4" id="KW-1185">Reference proteome</keyword>
<dbReference type="InterPro" id="IPR029063">
    <property type="entry name" value="SAM-dependent_MTases_sf"/>
</dbReference>
<dbReference type="Proteomes" id="UP000275356">
    <property type="component" value="Unassembled WGS sequence"/>
</dbReference>
<evidence type="ECO:0000313" key="4">
    <source>
        <dbReference type="Proteomes" id="UP000275356"/>
    </source>
</evidence>
<dbReference type="RefSeq" id="WP_123738292.1">
    <property type="nucleotide sequence ID" value="NZ_RKHQ01000001.1"/>
</dbReference>
<dbReference type="GO" id="GO:0008168">
    <property type="term" value="F:methyltransferase activity"/>
    <property type="evidence" value="ECO:0007669"/>
    <property type="project" value="UniProtKB-KW"/>
</dbReference>
<evidence type="ECO:0000256" key="1">
    <source>
        <dbReference type="SAM" id="MobiDB-lite"/>
    </source>
</evidence>
<reference evidence="3 4" key="1">
    <citation type="submission" date="2018-11" db="EMBL/GenBank/DDBJ databases">
        <title>Sequencing the genomes of 1000 actinobacteria strains.</title>
        <authorList>
            <person name="Klenk H.-P."/>
        </authorList>
    </citation>
    <scope>NUCLEOTIDE SEQUENCE [LARGE SCALE GENOMIC DNA]</scope>
    <source>
        <strain evidence="3 4">DSM 13521</strain>
    </source>
</reference>
<accession>A0A3N2D8F1</accession>
<comment type="caution">
    <text evidence="3">The sequence shown here is derived from an EMBL/GenBank/DDBJ whole genome shotgun (WGS) entry which is preliminary data.</text>
</comment>
<dbReference type="InterPro" id="IPR050320">
    <property type="entry name" value="N5-glutamine_MTase"/>
</dbReference>
<dbReference type="AlphaFoldDB" id="A0A3N2D8F1"/>